<evidence type="ECO:0000313" key="2">
    <source>
        <dbReference type="EMBL" id="SJK99450.1"/>
    </source>
</evidence>
<accession>A0A284QSJ9</accession>
<evidence type="ECO:0000313" key="3">
    <source>
        <dbReference type="Proteomes" id="UP000219338"/>
    </source>
</evidence>
<name>A0A284QSJ9_ARMOS</name>
<keyword evidence="3" id="KW-1185">Reference proteome</keyword>
<gene>
    <name evidence="2" type="ORF">ARMOST_02751</name>
</gene>
<dbReference type="Proteomes" id="UP000219338">
    <property type="component" value="Unassembled WGS sequence"/>
</dbReference>
<organism evidence="2 3">
    <name type="scientific">Armillaria ostoyae</name>
    <name type="common">Armillaria root rot fungus</name>
    <dbReference type="NCBI Taxonomy" id="47428"/>
    <lineage>
        <taxon>Eukaryota</taxon>
        <taxon>Fungi</taxon>
        <taxon>Dikarya</taxon>
        <taxon>Basidiomycota</taxon>
        <taxon>Agaricomycotina</taxon>
        <taxon>Agaricomycetes</taxon>
        <taxon>Agaricomycetidae</taxon>
        <taxon>Agaricales</taxon>
        <taxon>Marasmiineae</taxon>
        <taxon>Physalacriaceae</taxon>
        <taxon>Armillaria</taxon>
    </lineage>
</organism>
<sequence length="80" mass="8978">MQMQRRHENRRSTGLEKGLAVPRRSSSSQYIHQSLEGDHEFDMLELGACSPALPIASGFSVLRRHHLLVLTLDIPVIISS</sequence>
<dbReference type="AlphaFoldDB" id="A0A284QSJ9"/>
<protein>
    <submittedName>
        <fullName evidence="2">Uncharacterized protein</fullName>
    </submittedName>
</protein>
<proteinExistence type="predicted"/>
<reference evidence="3" key="1">
    <citation type="journal article" date="2017" name="Nat. Ecol. Evol.">
        <title>Genome expansion and lineage-specific genetic innovations in the forest pathogenic fungi Armillaria.</title>
        <authorList>
            <person name="Sipos G."/>
            <person name="Prasanna A.N."/>
            <person name="Walter M.C."/>
            <person name="O'Connor E."/>
            <person name="Balint B."/>
            <person name="Krizsan K."/>
            <person name="Kiss B."/>
            <person name="Hess J."/>
            <person name="Varga T."/>
            <person name="Slot J."/>
            <person name="Riley R."/>
            <person name="Boka B."/>
            <person name="Rigling D."/>
            <person name="Barry K."/>
            <person name="Lee J."/>
            <person name="Mihaltcheva S."/>
            <person name="LaButti K."/>
            <person name="Lipzen A."/>
            <person name="Waldron R."/>
            <person name="Moloney N.M."/>
            <person name="Sperisen C."/>
            <person name="Kredics L."/>
            <person name="Vagvoelgyi C."/>
            <person name="Patrignani A."/>
            <person name="Fitzpatrick D."/>
            <person name="Nagy I."/>
            <person name="Doyle S."/>
            <person name="Anderson J.B."/>
            <person name="Grigoriev I.V."/>
            <person name="Gueldener U."/>
            <person name="Muensterkoetter M."/>
            <person name="Nagy L.G."/>
        </authorList>
    </citation>
    <scope>NUCLEOTIDE SEQUENCE [LARGE SCALE GENOMIC DNA]</scope>
    <source>
        <strain evidence="3">C18/9</strain>
    </source>
</reference>
<dbReference type="EMBL" id="FUEG01000002">
    <property type="protein sequence ID" value="SJK99450.1"/>
    <property type="molecule type" value="Genomic_DNA"/>
</dbReference>
<evidence type="ECO:0000256" key="1">
    <source>
        <dbReference type="SAM" id="MobiDB-lite"/>
    </source>
</evidence>
<feature type="region of interest" description="Disordered" evidence="1">
    <location>
        <begin position="1"/>
        <end position="27"/>
    </location>
</feature>